<reference evidence="1" key="1">
    <citation type="submission" date="2021-06" db="EMBL/GenBank/DDBJ databases">
        <authorList>
            <person name="Kallberg Y."/>
            <person name="Tangrot J."/>
            <person name="Rosling A."/>
        </authorList>
    </citation>
    <scope>NUCLEOTIDE SEQUENCE</scope>
    <source>
        <strain evidence="1">MA461A</strain>
    </source>
</reference>
<sequence>GIQTGRNKTDGAIYESELFNQIKKINPSLTDHAITQGIEELMNSPNNQTAFNHLRNGLKITIQGENKQVKFIDFDNPQQNKFSYFPYLRIRTKQNNYLEPDLILFINYLPVVILEFKDPFRAGRN</sequence>
<keyword evidence="2" id="KW-1185">Reference proteome</keyword>
<protein>
    <submittedName>
        <fullName evidence="1">11962_t:CDS:1</fullName>
    </submittedName>
</protein>
<name>A0ACA9SR42_9GLOM</name>
<evidence type="ECO:0000313" key="2">
    <source>
        <dbReference type="Proteomes" id="UP000789920"/>
    </source>
</evidence>
<dbReference type="EMBL" id="CAJVQC010145245">
    <property type="protein sequence ID" value="CAG8845095.1"/>
    <property type="molecule type" value="Genomic_DNA"/>
</dbReference>
<evidence type="ECO:0000313" key="1">
    <source>
        <dbReference type="EMBL" id="CAG8845095.1"/>
    </source>
</evidence>
<proteinExistence type="predicted"/>
<organism evidence="1 2">
    <name type="scientific">Racocetra persica</name>
    <dbReference type="NCBI Taxonomy" id="160502"/>
    <lineage>
        <taxon>Eukaryota</taxon>
        <taxon>Fungi</taxon>
        <taxon>Fungi incertae sedis</taxon>
        <taxon>Mucoromycota</taxon>
        <taxon>Glomeromycotina</taxon>
        <taxon>Glomeromycetes</taxon>
        <taxon>Diversisporales</taxon>
        <taxon>Gigasporaceae</taxon>
        <taxon>Racocetra</taxon>
    </lineage>
</organism>
<accession>A0ACA9SR42</accession>
<feature type="non-terminal residue" evidence="1">
    <location>
        <position position="1"/>
    </location>
</feature>
<dbReference type="Proteomes" id="UP000789920">
    <property type="component" value="Unassembled WGS sequence"/>
</dbReference>
<gene>
    <name evidence="1" type="ORF">RPERSI_LOCUS33507</name>
</gene>
<comment type="caution">
    <text evidence="1">The sequence shown here is derived from an EMBL/GenBank/DDBJ whole genome shotgun (WGS) entry which is preliminary data.</text>
</comment>